<comment type="caution">
    <text evidence="11">The sequence shown here is derived from an EMBL/GenBank/DDBJ whole genome shotgun (WGS) entry which is preliminary data.</text>
</comment>
<dbReference type="PIRSF" id="PIRSF006603">
    <property type="entry name" value="DinF"/>
    <property type="match status" value="1"/>
</dbReference>
<dbReference type="AlphaFoldDB" id="A0A4V5ZNN0"/>
<dbReference type="PANTHER" id="PTHR43298">
    <property type="entry name" value="MULTIDRUG RESISTANCE PROTEIN NORM-RELATED"/>
    <property type="match status" value="1"/>
</dbReference>
<evidence type="ECO:0000313" key="12">
    <source>
        <dbReference type="Proteomes" id="UP000308037"/>
    </source>
</evidence>
<evidence type="ECO:0000256" key="6">
    <source>
        <dbReference type="ARBA" id="ARBA00022989"/>
    </source>
</evidence>
<name>A0A4V5ZNN0_9EURY</name>
<dbReference type="PANTHER" id="PTHR43298:SF2">
    <property type="entry name" value="FMN_FAD EXPORTER YEEO-RELATED"/>
    <property type="match status" value="1"/>
</dbReference>
<evidence type="ECO:0000256" key="2">
    <source>
        <dbReference type="ARBA" id="ARBA00022448"/>
    </source>
</evidence>
<dbReference type="CDD" id="cd13137">
    <property type="entry name" value="MATE_NorM_like"/>
    <property type="match status" value="1"/>
</dbReference>
<evidence type="ECO:0000256" key="7">
    <source>
        <dbReference type="ARBA" id="ARBA00023065"/>
    </source>
</evidence>
<feature type="transmembrane region" description="Helical" evidence="10">
    <location>
        <begin position="204"/>
        <end position="226"/>
    </location>
</feature>
<dbReference type="InterPro" id="IPR048279">
    <property type="entry name" value="MdtK-like"/>
</dbReference>
<evidence type="ECO:0000256" key="1">
    <source>
        <dbReference type="ARBA" id="ARBA00004651"/>
    </source>
</evidence>
<dbReference type="GO" id="GO:0015297">
    <property type="term" value="F:antiporter activity"/>
    <property type="evidence" value="ECO:0007669"/>
    <property type="project" value="UniProtKB-KW"/>
</dbReference>
<dbReference type="GO" id="GO:0006811">
    <property type="term" value="P:monoatomic ion transport"/>
    <property type="evidence" value="ECO:0007669"/>
    <property type="project" value="UniProtKB-KW"/>
</dbReference>
<feature type="transmembrane region" description="Helical" evidence="10">
    <location>
        <begin position="70"/>
        <end position="86"/>
    </location>
</feature>
<feature type="transmembrane region" description="Helical" evidence="10">
    <location>
        <begin position="371"/>
        <end position="390"/>
    </location>
</feature>
<evidence type="ECO:0000256" key="10">
    <source>
        <dbReference type="SAM" id="Phobius"/>
    </source>
</evidence>
<feature type="transmembrane region" description="Helical" evidence="10">
    <location>
        <begin position="430"/>
        <end position="451"/>
    </location>
</feature>
<evidence type="ECO:0000256" key="3">
    <source>
        <dbReference type="ARBA" id="ARBA00022449"/>
    </source>
</evidence>
<evidence type="ECO:0000256" key="8">
    <source>
        <dbReference type="ARBA" id="ARBA00023136"/>
    </source>
</evidence>
<feature type="transmembrane region" description="Helical" evidence="10">
    <location>
        <begin position="175"/>
        <end position="198"/>
    </location>
</feature>
<keyword evidence="6 10" id="KW-1133">Transmembrane helix</keyword>
<feature type="transmembrane region" description="Helical" evidence="10">
    <location>
        <begin position="106"/>
        <end position="131"/>
    </location>
</feature>
<keyword evidence="2" id="KW-0813">Transport</keyword>
<feature type="transmembrane region" description="Helical" evidence="10">
    <location>
        <begin position="332"/>
        <end position="351"/>
    </location>
</feature>
<sequence length="471" mass="49590">MVTSDDIESSNEQRLSKLLKQWKRFVSLGWPISVQTAIRTGMRTTDLIVVALFSSSAIAAVGLANLYTQIALFIGIGIGTGGLALASQDTANKAFANRDEAISQALVIGFLIGIPIAVAAVFASEVFMRLYSAPPEVVALGAPYLAIVLGTAPFRHLTLVGEKTLQGTGDTLTPMFIRGGSNLINIVGTVGLGLGIGILPRLEVVGVAIATGVANVLAGLAVLVVFSSRLTDVKLVRPSDLRITKQLIRISTPRTVQGLSRTGAEFPLNAIVVAFSVEAFAAYTVGRRVFQQATGPIARSANVVASIVSGQDLGQKASSTSSSANLRFRIRALALLGVTLISMLAILMYLGSETLASLFGNDETTRALSSTFVQAFAISAPAGGLARIFAGVLQGAGETMKPFLAELVGNFGMLLGITYVGGIVLGYGIIALYVAVIAYGVGRLVLVLFWYRQEIWITDAFTRMESRDSVQ</sequence>
<comment type="subcellular location">
    <subcellularLocation>
        <location evidence="1">Cell membrane</location>
        <topology evidence="1">Multi-pass membrane protein</topology>
    </subcellularLocation>
</comment>
<keyword evidence="12" id="KW-1185">Reference proteome</keyword>
<keyword evidence="3" id="KW-0050">Antiport</keyword>
<dbReference type="GO" id="GO:0005886">
    <property type="term" value="C:plasma membrane"/>
    <property type="evidence" value="ECO:0007669"/>
    <property type="project" value="UniProtKB-SubCell"/>
</dbReference>
<evidence type="ECO:0000256" key="9">
    <source>
        <dbReference type="ARBA" id="ARBA00031636"/>
    </source>
</evidence>
<proteinExistence type="predicted"/>
<dbReference type="Pfam" id="PF01554">
    <property type="entry name" value="MatE"/>
    <property type="match status" value="2"/>
</dbReference>
<feature type="transmembrane region" description="Helical" evidence="10">
    <location>
        <begin position="47"/>
        <end position="64"/>
    </location>
</feature>
<feature type="transmembrane region" description="Helical" evidence="10">
    <location>
        <begin position="137"/>
        <end position="154"/>
    </location>
</feature>
<dbReference type="InterPro" id="IPR050222">
    <property type="entry name" value="MATE_MdtK"/>
</dbReference>
<accession>A0A4V5ZNN0</accession>
<organism evidence="11 12">
    <name type="scientific">Natronomonas salsuginis</name>
    <dbReference type="NCBI Taxonomy" id="2217661"/>
    <lineage>
        <taxon>Archaea</taxon>
        <taxon>Methanobacteriati</taxon>
        <taxon>Methanobacteriota</taxon>
        <taxon>Stenosarchaea group</taxon>
        <taxon>Halobacteria</taxon>
        <taxon>Halobacteriales</taxon>
        <taxon>Natronomonadaceae</taxon>
        <taxon>Natronomonas</taxon>
    </lineage>
</organism>
<dbReference type="Proteomes" id="UP000308037">
    <property type="component" value="Unassembled WGS sequence"/>
</dbReference>
<dbReference type="InterPro" id="IPR002528">
    <property type="entry name" value="MATE_fam"/>
</dbReference>
<keyword evidence="8 10" id="KW-0472">Membrane</keyword>
<keyword evidence="7" id="KW-0406">Ion transport</keyword>
<dbReference type="EMBL" id="QKNX01000009">
    <property type="protein sequence ID" value="TKR24483.1"/>
    <property type="molecule type" value="Genomic_DNA"/>
</dbReference>
<gene>
    <name evidence="11" type="ORF">DM868_14745</name>
</gene>
<feature type="transmembrane region" description="Helical" evidence="10">
    <location>
        <begin position="402"/>
        <end position="424"/>
    </location>
</feature>
<protein>
    <recommendedName>
        <fullName evidence="9">Multidrug-efflux transporter</fullName>
    </recommendedName>
</protein>
<reference evidence="11 12" key="1">
    <citation type="submission" date="2019-04" db="EMBL/GenBank/DDBJ databases">
        <title>Natronomonas sp. F20-122 a newhaloarchaeon isolated from a saline saltern of Isla Bacuta, Huelva, Spain.</title>
        <authorList>
            <person name="Duran-Viseras A."/>
            <person name="Sanchez-Porro C."/>
            <person name="Ventosa A."/>
        </authorList>
    </citation>
    <scope>NUCLEOTIDE SEQUENCE [LARGE SCALE GENOMIC DNA]</scope>
    <source>
        <strain evidence="11 12">F20-122</strain>
    </source>
</reference>
<keyword evidence="5 10" id="KW-0812">Transmembrane</keyword>
<dbReference type="GO" id="GO:0042910">
    <property type="term" value="F:xenobiotic transmembrane transporter activity"/>
    <property type="evidence" value="ECO:0007669"/>
    <property type="project" value="InterPro"/>
</dbReference>
<evidence type="ECO:0000313" key="11">
    <source>
        <dbReference type="EMBL" id="TKR24483.1"/>
    </source>
</evidence>
<evidence type="ECO:0000256" key="5">
    <source>
        <dbReference type="ARBA" id="ARBA00022692"/>
    </source>
</evidence>
<dbReference type="OrthoDB" id="213143at2157"/>
<evidence type="ECO:0000256" key="4">
    <source>
        <dbReference type="ARBA" id="ARBA00022475"/>
    </source>
</evidence>
<dbReference type="RefSeq" id="WP_137277600.1">
    <property type="nucleotide sequence ID" value="NZ_QKNX01000009.1"/>
</dbReference>
<keyword evidence="4" id="KW-1003">Cell membrane</keyword>